<evidence type="ECO:0000256" key="1">
    <source>
        <dbReference type="SAM" id="Phobius"/>
    </source>
</evidence>
<sequence length="298" mass="34729">MNNIKQELEKIEIPKELNYRVALGIKQANMEEKRKKRYSKKWILGSVASMMIIGTGFAFAGSHIVDATSSLINQLFGSKEELIQSLPDEPKESLNSFEQHLAFAEQYLSEEEFATYSQLIKEQIKIVSNIQTENRKPNIEEEQRLEELSAAIEIYDAKLNTFTTHTIDEAQQMIDYPITKPTFIPEGYKQVSEEIHTDESHVGKDPIVELKYSKGEFGFWITQQKIDKNQKDELEKRNFEHTESYSLKEFEFEYVYSEDTNVTGMRVFVREKGYKMTMIADILTKEEMEEILLSMVEK</sequence>
<accession>A0A5J5HS54</accession>
<dbReference type="OrthoDB" id="2868270at2"/>
<dbReference type="Proteomes" id="UP000326671">
    <property type="component" value="Unassembled WGS sequence"/>
</dbReference>
<evidence type="ECO:0008006" key="4">
    <source>
        <dbReference type="Google" id="ProtNLM"/>
    </source>
</evidence>
<dbReference type="RefSeq" id="WP_150440677.1">
    <property type="nucleotide sequence ID" value="NZ_VYKL01000021.1"/>
</dbReference>
<protein>
    <recommendedName>
        <fullName evidence="4">DUF4367 domain-containing protein</fullName>
    </recommendedName>
</protein>
<evidence type="ECO:0000313" key="3">
    <source>
        <dbReference type="Proteomes" id="UP000326671"/>
    </source>
</evidence>
<keyword evidence="1" id="KW-1133">Transmembrane helix</keyword>
<reference evidence="2 3" key="1">
    <citation type="submission" date="2019-09" db="EMBL/GenBank/DDBJ databases">
        <title>Whole genome sequences of isolates from the Mars Exploration Rovers.</title>
        <authorList>
            <person name="Seuylemezian A."/>
            <person name="Vaishampayan P."/>
        </authorList>
    </citation>
    <scope>NUCLEOTIDE SEQUENCE [LARGE SCALE GENOMIC DNA]</scope>
    <source>
        <strain evidence="2 3">MER_TA_151</strain>
    </source>
</reference>
<proteinExistence type="predicted"/>
<dbReference type="EMBL" id="VYKL01000021">
    <property type="protein sequence ID" value="KAA9022885.1"/>
    <property type="molecule type" value="Genomic_DNA"/>
</dbReference>
<dbReference type="InterPro" id="IPR038267">
    <property type="entry name" value="ECF_sigma_eff"/>
</dbReference>
<name>A0A5J5HS54_9BACI</name>
<keyword evidence="1" id="KW-0472">Membrane</keyword>
<comment type="caution">
    <text evidence="2">The sequence shown here is derived from an EMBL/GenBank/DDBJ whole genome shotgun (WGS) entry which is preliminary data.</text>
</comment>
<organism evidence="2 3">
    <name type="scientific">Niallia endozanthoxylica</name>
    <dbReference type="NCBI Taxonomy" id="2036016"/>
    <lineage>
        <taxon>Bacteria</taxon>
        <taxon>Bacillati</taxon>
        <taxon>Bacillota</taxon>
        <taxon>Bacilli</taxon>
        <taxon>Bacillales</taxon>
        <taxon>Bacillaceae</taxon>
        <taxon>Niallia</taxon>
    </lineage>
</organism>
<dbReference type="AlphaFoldDB" id="A0A5J5HS54"/>
<feature type="transmembrane region" description="Helical" evidence="1">
    <location>
        <begin position="42"/>
        <end position="65"/>
    </location>
</feature>
<evidence type="ECO:0000313" key="2">
    <source>
        <dbReference type="EMBL" id="KAA9022885.1"/>
    </source>
</evidence>
<keyword evidence="3" id="KW-1185">Reference proteome</keyword>
<gene>
    <name evidence="2" type="ORF">F4V44_14165</name>
</gene>
<dbReference type="Gene3D" id="1.10.3950.10">
    <property type="entry name" value="putative ecf-type sigma factor negative effector from bacillus cereus"/>
    <property type="match status" value="1"/>
</dbReference>
<keyword evidence="1" id="KW-0812">Transmembrane</keyword>